<comment type="caution">
    <text evidence="3">The sequence shown here is derived from an EMBL/GenBank/DDBJ whole genome shotgun (WGS) entry which is preliminary data.</text>
</comment>
<dbReference type="OrthoDB" id="10583700at2759"/>
<dbReference type="EMBL" id="CAJNOC010001035">
    <property type="protein sequence ID" value="CAF0828864.1"/>
    <property type="molecule type" value="Genomic_DNA"/>
</dbReference>
<sequence>MFSSRKPVIKSDDDSDLDSRYRSHFSKETNRSYNYPPSSARNSLGRDLRDIRETRDSRDVRERDFRDTRDIRDRDIRERDTDRYETSISSKYGGYRPSTANRFASDSDDEKPASRYGTTTRRTMRKSSESEDSDDKKEKLRKSLNLKSNRPLSSIRRKDDSDFDSYENANQKLKEMLQYEKNICEQLDDIFDSKVAKEKKIEQLKEEIHRDTIKEENLRKKLNELRMNKKILQAKLDEYK</sequence>
<dbReference type="Proteomes" id="UP000663879">
    <property type="component" value="Unassembled WGS sequence"/>
</dbReference>
<accession>A0A813UMJ4</accession>
<evidence type="ECO:0000256" key="1">
    <source>
        <dbReference type="SAM" id="Coils"/>
    </source>
</evidence>
<evidence type="ECO:0000256" key="2">
    <source>
        <dbReference type="SAM" id="MobiDB-lite"/>
    </source>
</evidence>
<protein>
    <submittedName>
        <fullName evidence="3">Uncharacterized protein</fullName>
    </submittedName>
</protein>
<gene>
    <name evidence="3" type="ORF">OXX778_LOCUS7857</name>
</gene>
<proteinExistence type="predicted"/>
<feature type="region of interest" description="Disordered" evidence="2">
    <location>
        <begin position="1"/>
        <end position="163"/>
    </location>
</feature>
<name>A0A813UMJ4_9BILA</name>
<evidence type="ECO:0000313" key="3">
    <source>
        <dbReference type="EMBL" id="CAF0828864.1"/>
    </source>
</evidence>
<feature type="compositionally biased region" description="Basic and acidic residues" evidence="2">
    <location>
        <begin position="126"/>
        <end position="138"/>
    </location>
</feature>
<feature type="compositionally biased region" description="Basic and acidic residues" evidence="2">
    <location>
        <begin position="9"/>
        <end position="30"/>
    </location>
</feature>
<keyword evidence="1" id="KW-0175">Coiled coil</keyword>
<organism evidence="3 4">
    <name type="scientific">Brachionus calyciflorus</name>
    <dbReference type="NCBI Taxonomy" id="104777"/>
    <lineage>
        <taxon>Eukaryota</taxon>
        <taxon>Metazoa</taxon>
        <taxon>Spiralia</taxon>
        <taxon>Gnathifera</taxon>
        <taxon>Rotifera</taxon>
        <taxon>Eurotatoria</taxon>
        <taxon>Monogononta</taxon>
        <taxon>Pseudotrocha</taxon>
        <taxon>Ploima</taxon>
        <taxon>Brachionidae</taxon>
        <taxon>Brachionus</taxon>
    </lineage>
</organism>
<reference evidence="3" key="1">
    <citation type="submission" date="2021-02" db="EMBL/GenBank/DDBJ databases">
        <authorList>
            <person name="Nowell W R."/>
        </authorList>
    </citation>
    <scope>NUCLEOTIDE SEQUENCE</scope>
    <source>
        <strain evidence="3">Ploen Becks lab</strain>
    </source>
</reference>
<feature type="coiled-coil region" evidence="1">
    <location>
        <begin position="187"/>
        <end position="235"/>
    </location>
</feature>
<keyword evidence="4" id="KW-1185">Reference proteome</keyword>
<evidence type="ECO:0000313" key="4">
    <source>
        <dbReference type="Proteomes" id="UP000663879"/>
    </source>
</evidence>
<feature type="compositionally biased region" description="Basic and acidic residues" evidence="2">
    <location>
        <begin position="44"/>
        <end position="85"/>
    </location>
</feature>
<feature type="compositionally biased region" description="Polar residues" evidence="2">
    <location>
        <begin position="31"/>
        <end position="42"/>
    </location>
</feature>
<dbReference type="AlphaFoldDB" id="A0A813UMJ4"/>